<evidence type="ECO:0000256" key="1">
    <source>
        <dbReference type="SAM" id="SignalP"/>
    </source>
</evidence>
<dbReference type="Proteomes" id="UP000077857">
    <property type="component" value="Unassembled WGS sequence"/>
</dbReference>
<organism evidence="2 3">
    <name type="scientific">Methylomonas koyamae</name>
    <dbReference type="NCBI Taxonomy" id="702114"/>
    <lineage>
        <taxon>Bacteria</taxon>
        <taxon>Pseudomonadati</taxon>
        <taxon>Pseudomonadota</taxon>
        <taxon>Gammaproteobacteria</taxon>
        <taxon>Methylococcales</taxon>
        <taxon>Methylococcaceae</taxon>
        <taxon>Methylomonas</taxon>
    </lineage>
</organism>
<feature type="chain" id="PRO_5008068998" description="DUF2490 domain-containing protein" evidence="1">
    <location>
        <begin position="24"/>
        <end position="235"/>
    </location>
</feature>
<accession>A0A177ND06</accession>
<keyword evidence="1" id="KW-0732">Signal</keyword>
<dbReference type="OrthoDB" id="5381041at2"/>
<protein>
    <recommendedName>
        <fullName evidence="4">DUF2490 domain-containing protein</fullName>
    </recommendedName>
</protein>
<evidence type="ECO:0000313" key="2">
    <source>
        <dbReference type="EMBL" id="OAI15504.1"/>
    </source>
</evidence>
<dbReference type="RefSeq" id="WP_064040772.1">
    <property type="nucleotide sequence ID" value="NZ_LUUJ01000081.1"/>
</dbReference>
<feature type="signal peptide" evidence="1">
    <location>
        <begin position="1"/>
        <end position="23"/>
    </location>
</feature>
<comment type="caution">
    <text evidence="2">The sequence shown here is derived from an EMBL/GenBank/DDBJ whole genome shotgun (WGS) entry which is preliminary data.</text>
</comment>
<evidence type="ECO:0000313" key="3">
    <source>
        <dbReference type="Proteomes" id="UP000077857"/>
    </source>
</evidence>
<gene>
    <name evidence="2" type="ORF">A1507_13830</name>
</gene>
<reference evidence="2 3" key="1">
    <citation type="submission" date="2016-03" db="EMBL/GenBank/DDBJ databases">
        <authorList>
            <person name="Ploux O."/>
        </authorList>
    </citation>
    <scope>NUCLEOTIDE SEQUENCE [LARGE SCALE GENOMIC DNA]</scope>
    <source>
        <strain evidence="2 3">R-45378</strain>
    </source>
</reference>
<dbReference type="EMBL" id="LUUJ01000081">
    <property type="protein sequence ID" value="OAI15504.1"/>
    <property type="molecule type" value="Genomic_DNA"/>
</dbReference>
<proteinExistence type="predicted"/>
<dbReference type="InterPro" id="IPR019619">
    <property type="entry name" value="DUF2490"/>
</dbReference>
<sequence length="235" mass="27402">MPNFLLRRTAACLLFPATFVAAAGPVRDDFGVWISNTYQTDFGGSPYLAFLELAPRTKTDNDQFAQIIVRPLVGYKLTNKLQLWAGYTWQGEYSEQTDFELATNDAMQQLQWVDNWSPEWNFQYRFRLEQRFFSEEDNVAHRMRHRFRLVYSIPDSKAYLIGIDELFVYFNSLDDGRLARSVQTGINQNRSYVGVGYKLTPQLNVDTGYQLQYVHNYGAPDLVNHVWFTNINVNF</sequence>
<evidence type="ECO:0008006" key="4">
    <source>
        <dbReference type="Google" id="ProtNLM"/>
    </source>
</evidence>
<dbReference type="Pfam" id="PF10677">
    <property type="entry name" value="DUF2490"/>
    <property type="match status" value="1"/>
</dbReference>
<dbReference type="AlphaFoldDB" id="A0A177ND06"/>
<name>A0A177ND06_9GAMM</name>